<accession>A0A5C0UF34</accession>
<evidence type="ECO:0000313" key="3">
    <source>
        <dbReference type="Proteomes" id="UP000325155"/>
    </source>
</evidence>
<reference evidence="2 3" key="1">
    <citation type="submission" date="2019-08" db="EMBL/GenBank/DDBJ databases">
        <title>Highly reduced genomes of protist endosymbionts show evolutionary convergence.</title>
        <authorList>
            <person name="George E."/>
            <person name="Husnik F."/>
            <person name="Tashyreva D."/>
            <person name="Prokopchuk G."/>
            <person name="Horak A."/>
            <person name="Kwong W.K."/>
            <person name="Lukes J."/>
            <person name="Keeling P.J."/>
        </authorList>
    </citation>
    <scope>NUCLEOTIDE SEQUENCE [LARGE SCALE GENOMIC DNA]</scope>
    <source>
        <strain evidence="2">1605</strain>
    </source>
</reference>
<name>A0A5C0UF34_9PROT</name>
<organism evidence="2 3">
    <name type="scientific">Candidatus Cytomitobacter indipagum</name>
    <dbReference type="NCBI Taxonomy" id="2601575"/>
    <lineage>
        <taxon>Bacteria</taxon>
        <taxon>Pseudomonadati</taxon>
        <taxon>Pseudomonadota</taxon>
        <taxon>Alphaproteobacteria</taxon>
        <taxon>Holosporales</taxon>
        <taxon>Holosporaceae</taxon>
        <taxon>Candidatus Cytomitobacter</taxon>
    </lineage>
</organism>
<dbReference type="AlphaFoldDB" id="A0A5C0UF34"/>
<keyword evidence="1" id="KW-0812">Transmembrane</keyword>
<dbReference type="OrthoDB" id="9896682at2"/>
<dbReference type="EMBL" id="CP043315">
    <property type="protein sequence ID" value="QEK38291.1"/>
    <property type="molecule type" value="Genomic_DNA"/>
</dbReference>
<gene>
    <name evidence="2" type="ORF">FZC35_02870</name>
</gene>
<dbReference type="Proteomes" id="UP000325155">
    <property type="component" value="Chromosome"/>
</dbReference>
<dbReference type="RefSeq" id="WP_148981138.1">
    <property type="nucleotide sequence ID" value="NZ_CP043315.1"/>
</dbReference>
<keyword evidence="3" id="KW-1185">Reference proteome</keyword>
<sequence>MNFLKDLESDHLKDQVKDFFKSKLFFAASFVFLGWLSYYSYGKRNAFVNAELASESVTSSDYETMKRLVVKDANRYDLLRLIIASNIINNYSKKHESELHNLLTGIKDDVFADLVKIFFLFEKKESLRTFKSINSPWSDTAHELDVMNCFSSPDNHLLLPIFAAQDKEKISK</sequence>
<evidence type="ECO:0000313" key="2">
    <source>
        <dbReference type="EMBL" id="QEK38291.1"/>
    </source>
</evidence>
<proteinExistence type="predicted"/>
<keyword evidence="1" id="KW-1133">Transmembrane helix</keyword>
<keyword evidence="1" id="KW-0472">Membrane</keyword>
<dbReference type="KEGG" id="cip:FZC35_02870"/>
<feature type="transmembrane region" description="Helical" evidence="1">
    <location>
        <begin position="20"/>
        <end position="39"/>
    </location>
</feature>
<evidence type="ECO:0000256" key="1">
    <source>
        <dbReference type="SAM" id="Phobius"/>
    </source>
</evidence>
<protein>
    <submittedName>
        <fullName evidence="2">Uncharacterized protein</fullName>
    </submittedName>
</protein>